<protein>
    <submittedName>
        <fullName evidence="2">Uncharacterized protein</fullName>
    </submittedName>
</protein>
<evidence type="ECO:0000313" key="2">
    <source>
        <dbReference type="EMBL" id="GJS58493.1"/>
    </source>
</evidence>
<dbReference type="Pfam" id="PF14223">
    <property type="entry name" value="Retrotran_gag_2"/>
    <property type="match status" value="1"/>
</dbReference>
<proteinExistence type="predicted"/>
<evidence type="ECO:0000313" key="3">
    <source>
        <dbReference type="Proteomes" id="UP001151760"/>
    </source>
</evidence>
<reference evidence="2" key="1">
    <citation type="journal article" date="2022" name="Int. J. Mol. Sci.">
        <title>Draft Genome of Tanacetum Coccineum: Genomic Comparison of Closely Related Tanacetum-Family Plants.</title>
        <authorList>
            <person name="Yamashiro T."/>
            <person name="Shiraishi A."/>
            <person name="Nakayama K."/>
            <person name="Satake H."/>
        </authorList>
    </citation>
    <scope>NUCLEOTIDE SEQUENCE</scope>
</reference>
<dbReference type="Proteomes" id="UP001151760">
    <property type="component" value="Unassembled WGS sequence"/>
</dbReference>
<feature type="region of interest" description="Disordered" evidence="1">
    <location>
        <begin position="1"/>
        <end position="21"/>
    </location>
</feature>
<organism evidence="2 3">
    <name type="scientific">Tanacetum coccineum</name>
    <dbReference type="NCBI Taxonomy" id="301880"/>
    <lineage>
        <taxon>Eukaryota</taxon>
        <taxon>Viridiplantae</taxon>
        <taxon>Streptophyta</taxon>
        <taxon>Embryophyta</taxon>
        <taxon>Tracheophyta</taxon>
        <taxon>Spermatophyta</taxon>
        <taxon>Magnoliopsida</taxon>
        <taxon>eudicotyledons</taxon>
        <taxon>Gunneridae</taxon>
        <taxon>Pentapetalae</taxon>
        <taxon>asterids</taxon>
        <taxon>campanulids</taxon>
        <taxon>Asterales</taxon>
        <taxon>Asteraceae</taxon>
        <taxon>Asteroideae</taxon>
        <taxon>Anthemideae</taxon>
        <taxon>Anthemidinae</taxon>
        <taxon>Tanacetum</taxon>
    </lineage>
</organism>
<comment type="caution">
    <text evidence="2">The sequence shown here is derived from an EMBL/GenBank/DDBJ whole genome shotgun (WGS) entry which is preliminary data.</text>
</comment>
<gene>
    <name evidence="2" type="ORF">Tco_0653277</name>
</gene>
<reference evidence="2" key="2">
    <citation type="submission" date="2022-01" db="EMBL/GenBank/DDBJ databases">
        <authorList>
            <person name="Yamashiro T."/>
            <person name="Shiraishi A."/>
            <person name="Satake H."/>
            <person name="Nakayama K."/>
        </authorList>
    </citation>
    <scope>NUCLEOTIDE SEQUENCE</scope>
</reference>
<feature type="compositionally biased region" description="Polar residues" evidence="1">
    <location>
        <begin position="1"/>
        <end position="11"/>
    </location>
</feature>
<feature type="compositionally biased region" description="Polar residues" evidence="1">
    <location>
        <begin position="113"/>
        <end position="128"/>
    </location>
</feature>
<evidence type="ECO:0000256" key="1">
    <source>
        <dbReference type="SAM" id="MobiDB-lite"/>
    </source>
</evidence>
<accession>A0ABQ4X0C9</accession>
<dbReference type="EMBL" id="BQNB010009082">
    <property type="protein sequence ID" value="GJS58493.1"/>
    <property type="molecule type" value="Genomic_DNA"/>
</dbReference>
<sequence length="161" mass="18057">MEAGASSSNLPNPVATEGQEVDPNEVLELEKQRMIQKPILEQVHELQILVNKLNVLSILIPEMLQVGAIVSKLPPSWNDISNKLIDKKDDYSLYDLLKHLRIEEEARNRDKQVNNGSTVHHVQVGNSSKRVKSRNDDVNVVNGEIADRVAHVHLDDDNFAA</sequence>
<dbReference type="PANTHER" id="PTHR47592">
    <property type="entry name" value="PBF68 PROTEIN"/>
    <property type="match status" value="1"/>
</dbReference>
<dbReference type="PANTHER" id="PTHR47592:SF27">
    <property type="entry name" value="OS08G0421700 PROTEIN"/>
    <property type="match status" value="1"/>
</dbReference>
<keyword evidence="3" id="KW-1185">Reference proteome</keyword>
<feature type="region of interest" description="Disordered" evidence="1">
    <location>
        <begin position="113"/>
        <end position="133"/>
    </location>
</feature>
<name>A0ABQ4X0C9_9ASTR</name>